<evidence type="ECO:0000313" key="3">
    <source>
        <dbReference type="Proteomes" id="UP000094793"/>
    </source>
</evidence>
<feature type="compositionally biased region" description="Low complexity" evidence="1">
    <location>
        <begin position="1"/>
        <end position="15"/>
    </location>
</feature>
<protein>
    <submittedName>
        <fullName evidence="2">Uncharacterized protein</fullName>
    </submittedName>
</protein>
<feature type="region of interest" description="Disordered" evidence="1">
    <location>
        <begin position="1"/>
        <end position="50"/>
    </location>
</feature>
<evidence type="ECO:0000256" key="1">
    <source>
        <dbReference type="SAM" id="MobiDB-lite"/>
    </source>
</evidence>
<dbReference type="AlphaFoldDB" id="A0A1D7W0B6"/>
<organism evidence="2 3">
    <name type="scientific">Brevibacterium aurantiacum</name>
    <dbReference type="NCBI Taxonomy" id="273384"/>
    <lineage>
        <taxon>Bacteria</taxon>
        <taxon>Bacillati</taxon>
        <taxon>Actinomycetota</taxon>
        <taxon>Actinomycetes</taxon>
        <taxon>Micrococcales</taxon>
        <taxon>Brevibacteriaceae</taxon>
        <taxon>Brevibacterium</taxon>
    </lineage>
</organism>
<dbReference type="KEGG" id="blin:BLSMQ_0708"/>
<evidence type="ECO:0000313" key="2">
    <source>
        <dbReference type="EMBL" id="AOP52422.1"/>
    </source>
</evidence>
<feature type="compositionally biased region" description="Polar residues" evidence="1">
    <location>
        <begin position="24"/>
        <end position="39"/>
    </location>
</feature>
<name>A0A1D7W0B6_BREAU</name>
<accession>A0A1D7W0B6</accession>
<feature type="compositionally biased region" description="Basic and acidic residues" evidence="1">
    <location>
        <begin position="40"/>
        <end position="50"/>
    </location>
</feature>
<dbReference type="EMBL" id="CP017150">
    <property type="protein sequence ID" value="AOP52422.1"/>
    <property type="molecule type" value="Genomic_DNA"/>
</dbReference>
<sequence>MTSACAGFGACADGGPDPDDADRSATTTSEPRTEPSGNNHFEKNGVLHER</sequence>
<proteinExistence type="predicted"/>
<gene>
    <name evidence="2" type="ORF">BLSMQ_0708</name>
</gene>
<dbReference type="Proteomes" id="UP000094793">
    <property type="component" value="Chromosome"/>
</dbReference>
<reference evidence="3" key="1">
    <citation type="submission" date="2016-09" db="EMBL/GenBank/DDBJ databases">
        <title>Complete Genome Sequence of Brevibacterium linens SMQ-1335.</title>
        <authorList>
            <person name="de Melo A.G."/>
            <person name="Labrie S.J."/>
            <person name="Dumaresq J."/>
            <person name="Roberts R.J."/>
            <person name="Tremblay D.M."/>
            <person name="Moineau S."/>
        </authorList>
    </citation>
    <scope>NUCLEOTIDE SEQUENCE [LARGE SCALE GENOMIC DNA]</scope>
    <source>
        <strain evidence="3">SMQ-1335</strain>
    </source>
</reference>